<dbReference type="SUPFAM" id="SSF63446">
    <property type="entry name" value="Type I dockerin domain"/>
    <property type="match status" value="1"/>
</dbReference>
<evidence type="ECO:0000313" key="2">
    <source>
        <dbReference type="EMBL" id="QDT96671.1"/>
    </source>
</evidence>
<dbReference type="KEGG" id="gaw:V144x_21290"/>
<dbReference type="Gene3D" id="2.60.40.2810">
    <property type="match status" value="1"/>
</dbReference>
<dbReference type="Proteomes" id="UP000318704">
    <property type="component" value="Chromosome"/>
</dbReference>
<organism evidence="2 3">
    <name type="scientific">Gimesia aquarii</name>
    <dbReference type="NCBI Taxonomy" id="2527964"/>
    <lineage>
        <taxon>Bacteria</taxon>
        <taxon>Pseudomonadati</taxon>
        <taxon>Planctomycetota</taxon>
        <taxon>Planctomycetia</taxon>
        <taxon>Planctomycetales</taxon>
        <taxon>Planctomycetaceae</taxon>
        <taxon>Gimesia</taxon>
    </lineage>
</organism>
<dbReference type="Pfam" id="PF17963">
    <property type="entry name" value="Big_9"/>
    <property type="match status" value="4"/>
</dbReference>
<proteinExistence type="predicted"/>
<dbReference type="InterPro" id="IPR013783">
    <property type="entry name" value="Ig-like_fold"/>
</dbReference>
<feature type="domain" description="RapA2 cadherin-like" evidence="1">
    <location>
        <begin position="763"/>
        <end position="831"/>
    </location>
</feature>
<evidence type="ECO:0000259" key="1">
    <source>
        <dbReference type="Pfam" id="PF17803"/>
    </source>
</evidence>
<protein>
    <submittedName>
        <fullName evidence="2">NPCBM-associated, NEW3 domain of alpha-galactosidase</fullName>
    </submittedName>
</protein>
<dbReference type="SUPFAM" id="SSF55486">
    <property type="entry name" value="Metalloproteases ('zincins'), catalytic domain"/>
    <property type="match status" value="1"/>
</dbReference>
<dbReference type="NCBIfam" id="TIGR01965">
    <property type="entry name" value="VCBS_repeat"/>
    <property type="match status" value="7"/>
</dbReference>
<sequence>MKSLKRLFGRKSARKINRRLPFRVSRPIGYASHVERLEDRTLLASNILASLESSVNQPNDTTELTLNVGPGSSPTLGFEVRAAANSVFDPAAIRIFDANTNAVVPLELAENDHNGSTNSLALATLSPSTSYRIEVNGQTSDIGGFIVDVFLPGDMDGSGSVSDTERLHAFVAMQQHLFGFNGVTPHLVQQLGLDPSASFYSEELDGDRDGDVDNYDLELVEGNQNLPAVQLELIGDQDAPQIIAGLQIDSGVSDSDGITNDLTILGNISDESLITQFKVGLDGAPLVDFVDIFPLISGGANGGSFTLSRSWIETNLNNGNSLEGGTHTLSFFAQDEHDNNNVDSFFDVTFELDVTDPTVTGTQITNQNEDEDFGSLDLGPLTNFFNQNGGTALSFQVDSITNPIVTVDFSSGNLVLNSIQDAFGSTDIVILAMDLAGNSVLSNLFSVDVNPQNDAPVAIDDAFTTDEDTVLNGGSNVFAANPTTPDSDVENDPFTVTEVNGNAASVGNQITLTSGALLTLNSDGTFTYNPNGQFEYLAAGASATDSFTYTIDDGTGNLITTDTATVTITINGVNDDALIGGDNAGDMTEDEAGDSGTLTITDVDDGEDVFVTQSSTVGTHGTFSIDAAGNWTYTRTADLNALNAGDQVTDTFTVTSSDGTATEDVTITINGLNDDALIGGDNAGDMTEDEAGDSGTLTITDVDDGEDVFVTQSSTVGTHGTFSIDAAGNWTYTRTADLNALNAGDQVTDTFTVTSSDGTATEDVTITINGLNDDALIGGDNAGDMTEDEAGDSGTLTITDVDDGEDVFVTQSSTVGTHGTFSIDAAGNWTYTRTADLNALNAGDQVTDTFTVTSSDGTATEDVTITINGLNDDALIGGDNAGDMTEDEAGDSGTLTITDVDDGEDVFVTQSSTVGTHGTFSIDAAGNWTYTRTADLNALNAGDQVTDTFTVTSSDGTAEDVTITINGVNDPPVAEADAFTTDEDTSTGGDLFADNGSGVDSDPDSSASFTITEVNGVSGDVNNPIILASGATLTVNSDGTFTYDPSSSSQFNALAAGAQDTDSFSYTIDDGLSGTDTATVTITINGVNDPPVAEADAITTDEDTSTGGDLFADNGSGVDSDPDNGASFTITEVNGVSGDVNNPIVLASGATLTVNDDGTFSYDPSSSSQFNALADGEQGTDSFSYTIDDGLSGTDTATVTITINGVNDPVTAQDDAVTTSKNNTIEIDVTADNGNGPDTDPDTNDVLTVIVIDGQNVTLGQTITLSGVDSVATVTLNNNGTLTYDPNGQFDGLNLPSETATDTFTYTIDDNNGSTSSATVTVTVTGSNELLQVTNELPDISRDGLTTEIINLDNHFDDADPGDVVSYSVFSATLVGGDPLPANFWANNIFISGIDSNELHIEYSDYAANQVRLPVEITVQASSSDGISNPVTSTFILSPDPQETVDIRLIARSTASSGRDFTYFRAERSFEQIITEAGAGQFHLINNGQDLDYTIFLNSYDIDLNTDLQAVRIIDTSDGDAVQFTIFNKVAADDNPVIDTSIGVNTLSGTWTAGEGLTSEIIDKLYNGVLAIQVEEVGGTISIASGNNITVSPEVDDVNNLPTGQTEFFTEEDYVIEIWISDRLSQVLAGQSTTGLSGITFDLTWEGEGNIPQALQSFAGNGASAFHLLPDVANPDNDNNIVADFRGSGINPGVGDGPRYARVGYVSFNADSETPVGNPVDYTINFSAGDSVSRNGVGEIDLSQISIVGAAVTHLPTQEFLVQTDQSSISVSGTVDLNGEIVNLTPQAVGLDEASMSGRFNVSLDDLDNPTMIQIVNSFVELNPSGLAIPNRGATGGLSDFDLADFGLVGNSTNGPLNIALRDAIAAVFSSQQSLSGGSFDITEAWQLENGQIDSFLVVGGNFPVNENSESTNGLSMTFFDPQTTPPAGLASWSHAELTEVSPGIYELIIPISRRISFTDSNGAVIELDFVGSIATIFNSDQSDQFGDTIATAEETGLSSSNLGTQVFQGTIGNNSSLDDPLTDVDMFKVELNVGDTVTVDVDADMFGTGLDSVIYIFDSNGNQVAFSDNDLDAPNEFLIDLGAKDSFVSFTNQTGSQDTFYIGVSALNDAFDISTPYNPENLVDRDVDNNPNVNVDVFDIGSYDLTISVSTGAAPLHGTQTGTNNEVLTEGTAVDLVVVRNQTEIDSTGHVNSLPSSDTWIDEWSSFWVEIYIETADAKAITEAMADLNYNTNFFTATEIEFGKAFADDGKAVIDDSTGVVSSLSGTTTIERTGSYKKALLARVKFESLEQDDVSIDFEDKFIGPHALGLSLSNVNVGLTDDVNTNIIVGDAPETDLWAIAYDVNDDDTINFRDLMILASVYGQNVLDTNSPYVWALDADKSGSVNFKDLSFFATNYGVYKGGNREVVYPSNFLQRWYGNTTDITGDSSIDDVMQEALGIWQDALGLEQPLDIQLVITDLGGTQLGEGQITAVDEEGRPIAGIVTLDDDAAGLGWYSDISTTAFGGTELEGGVAHTADSNSDAVGRYDLLTVLLHEIGHVAGFTQTYAPFGSHVEVGVGGTLSFVGSGFEATLTNDGLHLDETVHAGDIMNATLDPGVRKLPSVLDTLILQTAHETAANGNFEIQVGVNAPLMANLPTTDQLVADSAMNQQSIDVITDVESFVDLEPSVIQISSNLSDQSNRVLSQFNLASNLLNLKDSGLDQDELDLTVLEDLVSDLRQNGLAIVGSGETNTVFDSDLDETELDLFGLDERVEAGFDDVFSDWTGPIL</sequence>
<name>A0A517VUJ2_9PLAN</name>
<dbReference type="EMBL" id="CP037920">
    <property type="protein sequence ID" value="QDT96671.1"/>
    <property type="molecule type" value="Genomic_DNA"/>
</dbReference>
<reference evidence="2 3" key="1">
    <citation type="submission" date="2019-03" db="EMBL/GenBank/DDBJ databases">
        <title>Deep-cultivation of Planctomycetes and their phenomic and genomic characterization uncovers novel biology.</title>
        <authorList>
            <person name="Wiegand S."/>
            <person name="Jogler M."/>
            <person name="Boedeker C."/>
            <person name="Pinto D."/>
            <person name="Vollmers J."/>
            <person name="Rivas-Marin E."/>
            <person name="Kohn T."/>
            <person name="Peeters S.H."/>
            <person name="Heuer A."/>
            <person name="Rast P."/>
            <person name="Oberbeckmann S."/>
            <person name="Bunk B."/>
            <person name="Jeske O."/>
            <person name="Meyerdierks A."/>
            <person name="Storesund J.E."/>
            <person name="Kallscheuer N."/>
            <person name="Luecker S."/>
            <person name="Lage O.M."/>
            <person name="Pohl T."/>
            <person name="Merkel B.J."/>
            <person name="Hornburger P."/>
            <person name="Mueller R.-W."/>
            <person name="Bruemmer F."/>
            <person name="Labrenz M."/>
            <person name="Spormann A.M."/>
            <person name="Op den Camp H."/>
            <person name="Overmann J."/>
            <person name="Amann R."/>
            <person name="Jetten M.S.M."/>
            <person name="Mascher T."/>
            <person name="Medema M.H."/>
            <person name="Devos D.P."/>
            <person name="Kaster A.-K."/>
            <person name="Ovreas L."/>
            <person name="Rohde M."/>
            <person name="Galperin M.Y."/>
            <person name="Jogler C."/>
        </authorList>
    </citation>
    <scope>NUCLEOTIDE SEQUENCE [LARGE SCALE GENOMIC DNA]</scope>
    <source>
        <strain evidence="2 3">V144</strain>
    </source>
</reference>
<dbReference type="Gene3D" id="2.60.40.10">
    <property type="entry name" value="Immunoglobulins"/>
    <property type="match status" value="4"/>
</dbReference>
<evidence type="ECO:0000313" key="3">
    <source>
        <dbReference type="Proteomes" id="UP000318704"/>
    </source>
</evidence>
<dbReference type="InterPro" id="IPR040853">
    <property type="entry name" value="RapA2_cadherin-like"/>
</dbReference>
<dbReference type="Gene3D" id="1.10.1330.10">
    <property type="entry name" value="Dockerin domain"/>
    <property type="match status" value="1"/>
</dbReference>
<dbReference type="Pfam" id="PF17803">
    <property type="entry name" value="Cadherin_4"/>
    <property type="match status" value="3"/>
</dbReference>
<dbReference type="InterPro" id="IPR018247">
    <property type="entry name" value="EF_Hand_1_Ca_BS"/>
</dbReference>
<dbReference type="GO" id="GO:0000272">
    <property type="term" value="P:polysaccharide catabolic process"/>
    <property type="evidence" value="ECO:0007669"/>
    <property type="project" value="InterPro"/>
</dbReference>
<dbReference type="NCBIfam" id="NF012211">
    <property type="entry name" value="tand_rpt_95"/>
    <property type="match status" value="3"/>
</dbReference>
<dbReference type="InterPro" id="IPR010221">
    <property type="entry name" value="VCBS_dom"/>
</dbReference>
<dbReference type="InterPro" id="IPR036439">
    <property type="entry name" value="Dockerin_dom_sf"/>
</dbReference>
<gene>
    <name evidence="2" type="ORF">V144x_21290</name>
</gene>
<feature type="domain" description="RapA2 cadherin-like" evidence="1">
    <location>
        <begin position="664"/>
        <end position="732"/>
    </location>
</feature>
<feature type="domain" description="RapA2 cadherin-like" evidence="1">
    <location>
        <begin position="862"/>
        <end position="930"/>
    </location>
</feature>
<dbReference type="PROSITE" id="PS00018">
    <property type="entry name" value="EF_HAND_1"/>
    <property type="match status" value="2"/>
</dbReference>
<accession>A0A517VUJ2</accession>